<evidence type="ECO:0000256" key="4">
    <source>
        <dbReference type="SAM" id="SignalP"/>
    </source>
</evidence>
<dbReference type="Gene3D" id="4.10.410.10">
    <property type="entry name" value="Pancreatic trypsin inhibitor Kunitz domain"/>
    <property type="match status" value="1"/>
</dbReference>
<dbReference type="SUPFAM" id="SSF57362">
    <property type="entry name" value="BPTI-like"/>
    <property type="match status" value="1"/>
</dbReference>
<dbReference type="Pfam" id="PF00014">
    <property type="entry name" value="Kunitz_BPTI"/>
    <property type="match status" value="1"/>
</dbReference>
<evidence type="ECO:0000313" key="7">
    <source>
        <dbReference type="Proteomes" id="UP001153737"/>
    </source>
</evidence>
<dbReference type="PROSITE" id="PS00280">
    <property type="entry name" value="BPTI_KUNITZ_1"/>
    <property type="match status" value="1"/>
</dbReference>
<dbReference type="PANTHER" id="PTHR10083:SF374">
    <property type="entry name" value="BPTI_KUNITZ INHIBITOR DOMAIN-CONTAINING PROTEIN"/>
    <property type="match status" value="1"/>
</dbReference>
<evidence type="ECO:0000259" key="5">
    <source>
        <dbReference type="PROSITE" id="PS50279"/>
    </source>
</evidence>
<reference evidence="6" key="2">
    <citation type="submission" date="2022-10" db="EMBL/GenBank/DDBJ databases">
        <authorList>
            <consortium name="ENA_rothamsted_submissions"/>
            <consortium name="culmorum"/>
            <person name="King R."/>
        </authorList>
    </citation>
    <scope>NUCLEOTIDE SEQUENCE</scope>
</reference>
<dbReference type="CDD" id="cd00109">
    <property type="entry name" value="Kunitz-type"/>
    <property type="match status" value="1"/>
</dbReference>
<dbReference type="InterPro" id="IPR036880">
    <property type="entry name" value="Kunitz_BPTI_sf"/>
</dbReference>
<dbReference type="EMBL" id="OU896707">
    <property type="protein sequence ID" value="CAH1117353.1"/>
    <property type="molecule type" value="Genomic_DNA"/>
</dbReference>
<dbReference type="AlphaFoldDB" id="A0A9P0GHW2"/>
<name>A0A9P0GHW2_PHACE</name>
<dbReference type="GO" id="GO:0004867">
    <property type="term" value="F:serine-type endopeptidase inhibitor activity"/>
    <property type="evidence" value="ECO:0007669"/>
    <property type="project" value="UniProtKB-KW"/>
</dbReference>
<evidence type="ECO:0000313" key="6">
    <source>
        <dbReference type="EMBL" id="CAH1117353.1"/>
    </source>
</evidence>
<feature type="domain" description="BPTI/Kunitz inhibitor" evidence="5">
    <location>
        <begin position="35"/>
        <end position="85"/>
    </location>
</feature>
<protein>
    <recommendedName>
        <fullName evidence="5">BPTI/Kunitz inhibitor domain-containing protein</fullName>
    </recommendedName>
</protein>
<feature type="signal peptide" evidence="4">
    <location>
        <begin position="1"/>
        <end position="23"/>
    </location>
</feature>
<accession>A0A9P0GHW2</accession>
<keyword evidence="2" id="KW-0722">Serine protease inhibitor</keyword>
<organism evidence="6 7">
    <name type="scientific">Phaedon cochleariae</name>
    <name type="common">Mustard beetle</name>
    <dbReference type="NCBI Taxonomy" id="80249"/>
    <lineage>
        <taxon>Eukaryota</taxon>
        <taxon>Metazoa</taxon>
        <taxon>Ecdysozoa</taxon>
        <taxon>Arthropoda</taxon>
        <taxon>Hexapoda</taxon>
        <taxon>Insecta</taxon>
        <taxon>Pterygota</taxon>
        <taxon>Neoptera</taxon>
        <taxon>Endopterygota</taxon>
        <taxon>Coleoptera</taxon>
        <taxon>Polyphaga</taxon>
        <taxon>Cucujiformia</taxon>
        <taxon>Chrysomeloidea</taxon>
        <taxon>Chrysomelidae</taxon>
        <taxon>Chrysomelinae</taxon>
        <taxon>Chrysomelini</taxon>
        <taxon>Phaedon</taxon>
    </lineage>
</organism>
<evidence type="ECO:0000256" key="3">
    <source>
        <dbReference type="ARBA" id="ARBA00023157"/>
    </source>
</evidence>
<dbReference type="Proteomes" id="UP001153737">
    <property type="component" value="Chromosome 1"/>
</dbReference>
<proteinExistence type="predicted"/>
<reference evidence="6" key="1">
    <citation type="submission" date="2022-01" db="EMBL/GenBank/DDBJ databases">
        <authorList>
            <person name="King R."/>
        </authorList>
    </citation>
    <scope>NUCLEOTIDE SEQUENCE</scope>
</reference>
<dbReference type="PANTHER" id="PTHR10083">
    <property type="entry name" value="KUNITZ-TYPE PROTEASE INHIBITOR-RELATED"/>
    <property type="match status" value="1"/>
</dbReference>
<dbReference type="SMART" id="SM00131">
    <property type="entry name" value="KU"/>
    <property type="match status" value="1"/>
</dbReference>
<dbReference type="FunFam" id="4.10.410.10:FF:000004">
    <property type="entry name" value="Tissue factor pathway inhibitor"/>
    <property type="match status" value="1"/>
</dbReference>
<evidence type="ECO:0000256" key="1">
    <source>
        <dbReference type="ARBA" id="ARBA00022690"/>
    </source>
</evidence>
<keyword evidence="7" id="KW-1185">Reference proteome</keyword>
<dbReference type="InterPro" id="IPR002223">
    <property type="entry name" value="Kunitz_BPTI"/>
</dbReference>
<dbReference type="PRINTS" id="PR00759">
    <property type="entry name" value="BASICPTASE"/>
</dbReference>
<evidence type="ECO:0000256" key="2">
    <source>
        <dbReference type="ARBA" id="ARBA00022900"/>
    </source>
</evidence>
<sequence>MMVKMNIFTVVAFVLLLVQMISGLPSSKESAEAICQLPEVRGFCRALMPRWRYNSSTKQCYQFNYGGCGGNENNFRTEKACKDKCSGV</sequence>
<keyword evidence="4" id="KW-0732">Signal</keyword>
<gene>
    <name evidence="6" type="ORF">PHAECO_LOCUS190</name>
</gene>
<dbReference type="GO" id="GO:0005615">
    <property type="term" value="C:extracellular space"/>
    <property type="evidence" value="ECO:0007669"/>
    <property type="project" value="TreeGrafter"/>
</dbReference>
<keyword evidence="3" id="KW-1015">Disulfide bond</keyword>
<feature type="chain" id="PRO_5040181628" description="BPTI/Kunitz inhibitor domain-containing protein" evidence="4">
    <location>
        <begin position="24"/>
        <end position="88"/>
    </location>
</feature>
<dbReference type="InterPro" id="IPR020901">
    <property type="entry name" value="Prtase_inh_Kunz-CS"/>
</dbReference>
<keyword evidence="1" id="KW-0646">Protease inhibitor</keyword>
<dbReference type="InterPro" id="IPR050098">
    <property type="entry name" value="TFPI/VKTCI-like"/>
</dbReference>
<dbReference type="PROSITE" id="PS50279">
    <property type="entry name" value="BPTI_KUNITZ_2"/>
    <property type="match status" value="1"/>
</dbReference>